<reference evidence="1" key="2">
    <citation type="journal article" date="2015" name="Fish Shellfish Immunol.">
        <title>Early steps in the European eel (Anguilla anguilla)-Vibrio vulnificus interaction in the gills: Role of the RtxA13 toxin.</title>
        <authorList>
            <person name="Callol A."/>
            <person name="Pajuelo D."/>
            <person name="Ebbesson L."/>
            <person name="Teles M."/>
            <person name="MacKenzie S."/>
            <person name="Amaro C."/>
        </authorList>
    </citation>
    <scope>NUCLEOTIDE SEQUENCE</scope>
</reference>
<sequence length="51" mass="5692">MKEGRSGIYRVRGRNSGSRCGMGVGCMELGVGDVWWEWGVWIRSGVCGWKV</sequence>
<organism evidence="1">
    <name type="scientific">Anguilla anguilla</name>
    <name type="common">European freshwater eel</name>
    <name type="synonym">Muraena anguilla</name>
    <dbReference type="NCBI Taxonomy" id="7936"/>
    <lineage>
        <taxon>Eukaryota</taxon>
        <taxon>Metazoa</taxon>
        <taxon>Chordata</taxon>
        <taxon>Craniata</taxon>
        <taxon>Vertebrata</taxon>
        <taxon>Euteleostomi</taxon>
        <taxon>Actinopterygii</taxon>
        <taxon>Neopterygii</taxon>
        <taxon>Teleostei</taxon>
        <taxon>Anguilliformes</taxon>
        <taxon>Anguillidae</taxon>
        <taxon>Anguilla</taxon>
    </lineage>
</organism>
<dbReference type="EMBL" id="GBXM01100455">
    <property type="protein sequence ID" value="JAH08122.1"/>
    <property type="molecule type" value="Transcribed_RNA"/>
</dbReference>
<name>A0A0E9PV06_ANGAN</name>
<protein>
    <submittedName>
        <fullName evidence="1">Uncharacterized protein</fullName>
    </submittedName>
</protein>
<dbReference type="AlphaFoldDB" id="A0A0E9PV06"/>
<reference evidence="1" key="1">
    <citation type="submission" date="2014-11" db="EMBL/GenBank/DDBJ databases">
        <authorList>
            <person name="Amaro Gonzalez C."/>
        </authorList>
    </citation>
    <scope>NUCLEOTIDE SEQUENCE</scope>
</reference>
<accession>A0A0E9PV06</accession>
<proteinExistence type="predicted"/>
<evidence type="ECO:0000313" key="1">
    <source>
        <dbReference type="EMBL" id="JAH08122.1"/>
    </source>
</evidence>